<feature type="compositionally biased region" description="Polar residues" evidence="1">
    <location>
        <begin position="1"/>
        <end position="19"/>
    </location>
</feature>
<gene>
    <name evidence="2" type="ORF">COV49_04600</name>
</gene>
<sequence>FEKSMTKPTPKQESPSNEKLVNGDKKRPGNNNMFSGIEGMVVPGNKFISKDGEVFVFSKTEGEEAILIPEQEKNNEDMGTVRKVNHIQKIPADKFGEQFERTGGEIFLKKEPFKLEGNEFPGADALGGKLMRITEVLEDQNMVKISGPEVGEKIIAIDDLPAKIAFQENDHVVYEDGQGNIKSGKVFGSRGEEISLGLPENTDDETIERPKIKISQVIGKAKASGEAQKLKTEMEEQKAQELMAGIKGVEERKAGKNMKDEIKNKQPEVEKGKVEWPEVSKKADELDKIIDSLKISPEQKTELHNEVINILRKNTDPSTADNLLTDFQIKKINIHRY</sequence>
<dbReference type="Proteomes" id="UP000230869">
    <property type="component" value="Unassembled WGS sequence"/>
</dbReference>
<evidence type="ECO:0000313" key="2">
    <source>
        <dbReference type="EMBL" id="PIR12674.1"/>
    </source>
</evidence>
<feature type="non-terminal residue" evidence="2">
    <location>
        <position position="1"/>
    </location>
</feature>
<proteinExistence type="predicted"/>
<feature type="region of interest" description="Disordered" evidence="1">
    <location>
        <begin position="1"/>
        <end position="36"/>
    </location>
</feature>
<protein>
    <submittedName>
        <fullName evidence="2">Uncharacterized protein</fullName>
    </submittedName>
</protein>
<reference evidence="2 3" key="1">
    <citation type="submission" date="2017-09" db="EMBL/GenBank/DDBJ databases">
        <title>Depth-based differentiation of microbial function through sediment-hosted aquifers and enrichment of novel symbionts in the deep terrestrial subsurface.</title>
        <authorList>
            <person name="Probst A.J."/>
            <person name="Ladd B."/>
            <person name="Jarett J.K."/>
            <person name="Geller-Mcgrath D.E."/>
            <person name="Sieber C.M."/>
            <person name="Emerson J.B."/>
            <person name="Anantharaman K."/>
            <person name="Thomas B.C."/>
            <person name="Malmstrom R."/>
            <person name="Stieglmeier M."/>
            <person name="Klingl A."/>
            <person name="Woyke T."/>
            <person name="Ryan C.M."/>
            <person name="Banfield J.F."/>
        </authorList>
    </citation>
    <scope>NUCLEOTIDE SEQUENCE [LARGE SCALE GENOMIC DNA]</scope>
    <source>
        <strain evidence="2">CG11_big_fil_rev_8_21_14_0_20_39_10</strain>
    </source>
</reference>
<organism evidence="2 3">
    <name type="scientific">Candidatus Falkowbacteria bacterium CG11_big_fil_rev_8_21_14_0_20_39_10</name>
    <dbReference type="NCBI Taxonomy" id="1974570"/>
    <lineage>
        <taxon>Bacteria</taxon>
        <taxon>Candidatus Falkowiibacteriota</taxon>
    </lineage>
</organism>
<feature type="compositionally biased region" description="Basic and acidic residues" evidence="1">
    <location>
        <begin position="248"/>
        <end position="276"/>
    </location>
</feature>
<name>A0A2M6K821_9BACT</name>
<accession>A0A2M6K821</accession>
<evidence type="ECO:0000313" key="3">
    <source>
        <dbReference type="Proteomes" id="UP000230869"/>
    </source>
</evidence>
<dbReference type="EMBL" id="PCWW01000076">
    <property type="protein sequence ID" value="PIR12674.1"/>
    <property type="molecule type" value="Genomic_DNA"/>
</dbReference>
<feature type="region of interest" description="Disordered" evidence="1">
    <location>
        <begin position="247"/>
        <end position="276"/>
    </location>
</feature>
<dbReference type="AlphaFoldDB" id="A0A2M6K821"/>
<comment type="caution">
    <text evidence="2">The sequence shown here is derived from an EMBL/GenBank/DDBJ whole genome shotgun (WGS) entry which is preliminary data.</text>
</comment>
<evidence type="ECO:0000256" key="1">
    <source>
        <dbReference type="SAM" id="MobiDB-lite"/>
    </source>
</evidence>